<dbReference type="EMBL" id="AP010657">
    <property type="protein sequence ID" value="BAG84052.1"/>
    <property type="molecule type" value="Genomic_DNA"/>
</dbReference>
<dbReference type="Gene3D" id="3.90.320.10">
    <property type="match status" value="1"/>
</dbReference>
<dbReference type="Proteomes" id="UP000000723">
    <property type="component" value="Plasmid pCFPG1"/>
</dbReference>
<keyword evidence="2" id="KW-1185">Reference proteome</keyword>
<dbReference type="KEGG" id="aps:CFPG_P1-31"/>
<name>B6YS80_AZOPC</name>
<dbReference type="HOGENOM" id="CLU_697649_0_0_10"/>
<keyword evidence="1" id="KW-0614">Plasmid</keyword>
<accession>B6YS80</accession>
<gene>
    <name evidence="1" type="ordered locus">CFPG_P1-31</name>
</gene>
<geneLocation type="plasmid" evidence="1 2">
    <name>pCFPG1</name>
</geneLocation>
<reference evidence="2" key="1">
    <citation type="journal article" date="2008" name="Science">
        <title>Genome of an endosymbiont coupling N2 fixation to cellulolysis within RT protist cells in termite gut.</title>
        <authorList>
            <person name="Hongoh Y."/>
            <person name="Sharma V.K."/>
            <person name="Prakash T."/>
            <person name="Noda S."/>
            <person name="Toh H."/>
            <person name="Taylor T.D."/>
            <person name="Kudo T."/>
            <person name="Sakaki Y."/>
            <person name="Toyoda A."/>
            <person name="Hattori M."/>
            <person name="Ohkuma M."/>
        </authorList>
    </citation>
    <scope>NUCLEOTIDE SEQUENCE [LARGE SCALE GENOMIC DNA]</scope>
    <source>
        <plasmid evidence="2">pCFPG1</plasmid>
    </source>
</reference>
<evidence type="ECO:0000313" key="2">
    <source>
        <dbReference type="Proteomes" id="UP000000723"/>
    </source>
</evidence>
<evidence type="ECO:0000313" key="1">
    <source>
        <dbReference type="EMBL" id="BAG84052.1"/>
    </source>
</evidence>
<sequence length="395" mass="45781">MVSIEFINLLNIIVMETNTTEQDIATDQEESKGLFHFPKNEHYSDYQSATHLLSGELFSRWREDEMLFWQCFKGESKIGKTPDKVSQMVRDYLVLDHEAFCKRYWYLSGKLREKSEEYISAAIEIAAINDDPMKEFDLETACSVLLKHYGMYDSMIANVAQKRWLGKNVRSLIKDIRAFGSRIPISDANREILNDLLDSGKNNALYSTLMDYEDDPFSKKEIYAEQEIYWDIKVPATSGLTKGGTLPAKCKIDRIVVLDDCVYILEVKPIRIPVSQWMRQIYRTCDHYALAFYRRALKENFPEELEGKEIRAYFVLVHIPSRNIYMVAVGDDSLTSADGQIDQIMGEILDSKQNRKTDHTRRYYFSFCANGSTCRNAGDYGFCLEEVYNTEKSFV</sequence>
<proteinExistence type="predicted"/>
<protein>
    <recommendedName>
        <fullName evidence="3">PD-(D/E)XK endonuclease-like domain-containing protein</fullName>
    </recommendedName>
</protein>
<dbReference type="InterPro" id="IPR011604">
    <property type="entry name" value="PDDEXK-like_dom_sf"/>
</dbReference>
<dbReference type="AlphaFoldDB" id="B6YS80"/>
<organism evidence="1 2">
    <name type="scientific">Azobacteroides pseudotrichonymphae genomovar. CFP2</name>
    <dbReference type="NCBI Taxonomy" id="511995"/>
    <lineage>
        <taxon>Bacteria</taxon>
        <taxon>Pseudomonadati</taxon>
        <taxon>Bacteroidota</taxon>
        <taxon>Bacteroidia</taxon>
        <taxon>Bacteroidales</taxon>
        <taxon>Candidatus Azobacteroides</taxon>
    </lineage>
</organism>
<evidence type="ECO:0008006" key="3">
    <source>
        <dbReference type="Google" id="ProtNLM"/>
    </source>
</evidence>